<evidence type="ECO:0000256" key="10">
    <source>
        <dbReference type="RuleBase" id="RU363063"/>
    </source>
</evidence>
<keyword evidence="3 10" id="KW-0328">Glycosyltransferase</keyword>
<evidence type="ECO:0000256" key="6">
    <source>
        <dbReference type="ARBA" id="ARBA00022968"/>
    </source>
</evidence>
<keyword evidence="4" id="KW-0808">Transferase</keyword>
<dbReference type="Pfam" id="PF01762">
    <property type="entry name" value="Galactosyl_T"/>
    <property type="match status" value="1"/>
</dbReference>
<dbReference type="GO" id="GO:0016758">
    <property type="term" value="F:hexosyltransferase activity"/>
    <property type="evidence" value="ECO:0007669"/>
    <property type="project" value="InterPro"/>
</dbReference>
<keyword evidence="5 10" id="KW-0812">Transmembrane</keyword>
<dbReference type="GO" id="GO:0008194">
    <property type="term" value="F:UDP-glycosyltransferase activity"/>
    <property type="evidence" value="ECO:0007669"/>
    <property type="project" value="TreeGrafter"/>
</dbReference>
<keyword evidence="6 10" id="KW-0735">Signal-anchor</keyword>
<keyword evidence="9 10" id="KW-0472">Membrane</keyword>
<dbReference type="GO" id="GO:0000139">
    <property type="term" value="C:Golgi membrane"/>
    <property type="evidence" value="ECO:0007669"/>
    <property type="project" value="UniProtKB-SubCell"/>
</dbReference>
<dbReference type="PANTHER" id="PTHR11214:SF349">
    <property type="entry name" value="BETA-1,3-GALACTOSYLTRANSFERASE BRN"/>
    <property type="match status" value="1"/>
</dbReference>
<protein>
    <recommendedName>
        <fullName evidence="10">Hexosyltransferase</fullName>
        <ecNumber evidence="10">2.4.1.-</ecNumber>
    </recommendedName>
</protein>
<evidence type="ECO:0000313" key="12">
    <source>
        <dbReference type="Proteomes" id="UP001497623"/>
    </source>
</evidence>
<dbReference type="EC" id="2.4.1.-" evidence="10"/>
<accession>A0AAV2RMA2</accession>
<proteinExistence type="inferred from homology"/>
<name>A0AAV2RMA2_MEGNR</name>
<keyword evidence="8 10" id="KW-0333">Golgi apparatus</keyword>
<dbReference type="InterPro" id="IPR002659">
    <property type="entry name" value="Glyco_trans_31"/>
</dbReference>
<sequence length="396" mass="47474">MDTLSIVYLRQNSHEVNIKQGPSQYWRSTFNKRYIWSDAELRENISPPNLSCGCIWVSMILIFLYCTGLYQYFLAWSFTKNYTHWGPSNTLGPLIQQLQNKEDVSLVPVNEFIYPYISIYKDKCTSRNDESVRLIYIVKSSIYNFARRKAIRNTWGFENRFSDVNIRTVFLLGISPEHPLDMQEKLEKEIHKHKDIIQADFIDSYFNNTAKTMMGLHWAFTYCKDANYFFFADDDYYISTRNVLRFLRDPINYPTYLQKYVVQAVNQYQDDLYAGFVFRKSSPIRWVFSKWYVDLDEYPYSYWPPYVTAGAYVLSRYSLEYLYYASIYTYYFRFDDIFLGMAAKKAGLEPLHHSEFYFQQKPYELESYKWVIASHGFNDPLYMEEVWNEQRSSRNS</sequence>
<dbReference type="FunFam" id="3.90.550.50:FF:000042">
    <property type="entry name" value="Hexosyltransferase"/>
    <property type="match status" value="1"/>
</dbReference>
<keyword evidence="12" id="KW-1185">Reference proteome</keyword>
<evidence type="ECO:0000313" key="11">
    <source>
        <dbReference type="EMBL" id="CAL4129826.1"/>
    </source>
</evidence>
<evidence type="ECO:0000256" key="8">
    <source>
        <dbReference type="ARBA" id="ARBA00023034"/>
    </source>
</evidence>
<comment type="subcellular location">
    <subcellularLocation>
        <location evidence="1 10">Golgi apparatus membrane</location>
        <topology evidence="1 10">Single-pass type II membrane protein</topology>
    </subcellularLocation>
</comment>
<dbReference type="GO" id="GO:0006493">
    <property type="term" value="P:protein O-linked glycosylation"/>
    <property type="evidence" value="ECO:0007669"/>
    <property type="project" value="TreeGrafter"/>
</dbReference>
<keyword evidence="7 10" id="KW-1133">Transmembrane helix</keyword>
<feature type="non-terminal residue" evidence="11">
    <location>
        <position position="396"/>
    </location>
</feature>
<organism evidence="11 12">
    <name type="scientific">Meganyctiphanes norvegica</name>
    <name type="common">Northern krill</name>
    <name type="synonym">Thysanopoda norvegica</name>
    <dbReference type="NCBI Taxonomy" id="48144"/>
    <lineage>
        <taxon>Eukaryota</taxon>
        <taxon>Metazoa</taxon>
        <taxon>Ecdysozoa</taxon>
        <taxon>Arthropoda</taxon>
        <taxon>Crustacea</taxon>
        <taxon>Multicrustacea</taxon>
        <taxon>Malacostraca</taxon>
        <taxon>Eumalacostraca</taxon>
        <taxon>Eucarida</taxon>
        <taxon>Euphausiacea</taxon>
        <taxon>Euphausiidae</taxon>
        <taxon>Meganyctiphanes</taxon>
    </lineage>
</organism>
<comment type="caution">
    <text evidence="11">The sequence shown here is derived from an EMBL/GenBank/DDBJ whole genome shotgun (WGS) entry which is preliminary data.</text>
</comment>
<dbReference type="Proteomes" id="UP001497623">
    <property type="component" value="Unassembled WGS sequence"/>
</dbReference>
<evidence type="ECO:0000256" key="2">
    <source>
        <dbReference type="ARBA" id="ARBA00008661"/>
    </source>
</evidence>
<evidence type="ECO:0000256" key="4">
    <source>
        <dbReference type="ARBA" id="ARBA00022679"/>
    </source>
</evidence>
<evidence type="ECO:0000256" key="1">
    <source>
        <dbReference type="ARBA" id="ARBA00004323"/>
    </source>
</evidence>
<dbReference type="Gene3D" id="3.90.550.50">
    <property type="match status" value="1"/>
</dbReference>
<evidence type="ECO:0000256" key="7">
    <source>
        <dbReference type="ARBA" id="ARBA00022989"/>
    </source>
</evidence>
<gene>
    <name evidence="11" type="ORF">MNOR_LOCUS26367</name>
</gene>
<feature type="transmembrane region" description="Helical" evidence="10">
    <location>
        <begin position="50"/>
        <end position="73"/>
    </location>
</feature>
<comment type="similarity">
    <text evidence="2 10">Belongs to the glycosyltransferase 31 family.</text>
</comment>
<reference evidence="11 12" key="1">
    <citation type="submission" date="2024-05" db="EMBL/GenBank/DDBJ databases">
        <authorList>
            <person name="Wallberg A."/>
        </authorList>
    </citation>
    <scope>NUCLEOTIDE SEQUENCE [LARGE SCALE GENOMIC DNA]</scope>
</reference>
<evidence type="ECO:0000256" key="3">
    <source>
        <dbReference type="ARBA" id="ARBA00022676"/>
    </source>
</evidence>
<dbReference type="AlphaFoldDB" id="A0AAV2RMA2"/>
<dbReference type="PANTHER" id="PTHR11214">
    <property type="entry name" value="BETA-1,3-N-ACETYLGLUCOSAMINYLTRANSFERASE"/>
    <property type="match status" value="1"/>
</dbReference>
<evidence type="ECO:0000256" key="5">
    <source>
        <dbReference type="ARBA" id="ARBA00022692"/>
    </source>
</evidence>
<dbReference type="EMBL" id="CAXKWB010026238">
    <property type="protein sequence ID" value="CAL4129826.1"/>
    <property type="molecule type" value="Genomic_DNA"/>
</dbReference>
<evidence type="ECO:0000256" key="9">
    <source>
        <dbReference type="ARBA" id="ARBA00023136"/>
    </source>
</evidence>